<dbReference type="GO" id="GO:0016020">
    <property type="term" value="C:membrane"/>
    <property type="evidence" value="ECO:0007669"/>
    <property type="project" value="InterPro"/>
</dbReference>
<keyword evidence="6" id="KW-0067">ATP-binding</keyword>
<comment type="caution">
    <text evidence="11">The sequence shown here is derived from an EMBL/GenBank/DDBJ whole genome shotgun (WGS) entry which is preliminary data.</text>
</comment>
<evidence type="ECO:0000256" key="10">
    <source>
        <dbReference type="ARBA" id="ARBA00023136"/>
    </source>
</evidence>
<dbReference type="GO" id="GO:0005524">
    <property type="term" value="F:ATP binding"/>
    <property type="evidence" value="ECO:0007669"/>
    <property type="project" value="UniProtKB-KW"/>
</dbReference>
<evidence type="ECO:0000256" key="2">
    <source>
        <dbReference type="ARBA" id="ARBA00022475"/>
    </source>
</evidence>
<dbReference type="GO" id="GO:0008556">
    <property type="term" value="F:P-type potassium transmembrane transporter activity"/>
    <property type="evidence" value="ECO:0007669"/>
    <property type="project" value="InterPro"/>
</dbReference>
<dbReference type="AlphaFoldDB" id="A0A645ERV3"/>
<accession>A0A645ERV3</accession>
<sequence length="201" mass="21975">MKILRSVTGKALAVLAAFTILCGILYPLAVTGISQLLFHDKANGSIIEVDGVKYGCELLGQEFTGEEYMWGRIMSTNTETFTDEKGNATIYAGPSNKSPASQDYEKQVKERIAMIQKANPDAKEEAIPVDLVTNSGSGLDPHISTAAAKYQVPRIAKERDMQEKEVEKIIDKYTTGRFLGIFGENTVNVLEVNLALDGILK</sequence>
<gene>
    <name evidence="11" type="primary">kdpC_13</name>
    <name evidence="11" type="ORF">SDC9_150481</name>
</gene>
<evidence type="ECO:0000256" key="9">
    <source>
        <dbReference type="ARBA" id="ARBA00023065"/>
    </source>
</evidence>
<dbReference type="PANTHER" id="PTHR30042">
    <property type="entry name" value="POTASSIUM-TRANSPORTING ATPASE C CHAIN"/>
    <property type="match status" value="1"/>
</dbReference>
<dbReference type="NCBIfam" id="NF001454">
    <property type="entry name" value="PRK00315.1"/>
    <property type="match status" value="1"/>
</dbReference>
<keyword evidence="1" id="KW-0813">Transport</keyword>
<keyword evidence="10" id="KW-0472">Membrane</keyword>
<evidence type="ECO:0000256" key="8">
    <source>
        <dbReference type="ARBA" id="ARBA00022989"/>
    </source>
</evidence>
<proteinExistence type="inferred from homology"/>
<keyword evidence="3" id="KW-0633">Potassium transport</keyword>
<organism evidence="11">
    <name type="scientific">bioreactor metagenome</name>
    <dbReference type="NCBI Taxonomy" id="1076179"/>
    <lineage>
        <taxon>unclassified sequences</taxon>
        <taxon>metagenomes</taxon>
        <taxon>ecological metagenomes</taxon>
    </lineage>
</organism>
<evidence type="ECO:0000256" key="6">
    <source>
        <dbReference type="ARBA" id="ARBA00022840"/>
    </source>
</evidence>
<keyword evidence="4" id="KW-0812">Transmembrane</keyword>
<dbReference type="PANTHER" id="PTHR30042:SF2">
    <property type="entry name" value="POTASSIUM-TRANSPORTING ATPASE KDPC SUBUNIT"/>
    <property type="match status" value="1"/>
</dbReference>
<keyword evidence="2" id="KW-1003">Cell membrane</keyword>
<evidence type="ECO:0000313" key="11">
    <source>
        <dbReference type="EMBL" id="MPN03254.1"/>
    </source>
</evidence>
<evidence type="ECO:0000256" key="1">
    <source>
        <dbReference type="ARBA" id="ARBA00022448"/>
    </source>
</evidence>
<keyword evidence="9" id="KW-0406">Ion transport</keyword>
<keyword evidence="5" id="KW-0547">Nucleotide-binding</keyword>
<dbReference type="Pfam" id="PF02669">
    <property type="entry name" value="KdpC"/>
    <property type="match status" value="1"/>
</dbReference>
<evidence type="ECO:0000256" key="3">
    <source>
        <dbReference type="ARBA" id="ARBA00022538"/>
    </source>
</evidence>
<reference evidence="11" key="1">
    <citation type="submission" date="2019-08" db="EMBL/GenBank/DDBJ databases">
        <authorList>
            <person name="Kucharzyk K."/>
            <person name="Murdoch R.W."/>
            <person name="Higgins S."/>
            <person name="Loffler F."/>
        </authorList>
    </citation>
    <scope>NUCLEOTIDE SEQUENCE</scope>
</reference>
<evidence type="ECO:0000256" key="7">
    <source>
        <dbReference type="ARBA" id="ARBA00022958"/>
    </source>
</evidence>
<dbReference type="NCBIfam" id="TIGR00681">
    <property type="entry name" value="kdpC"/>
    <property type="match status" value="1"/>
</dbReference>
<dbReference type="EMBL" id="VSSQ01049181">
    <property type="protein sequence ID" value="MPN03254.1"/>
    <property type="molecule type" value="Genomic_DNA"/>
</dbReference>
<evidence type="ECO:0000256" key="4">
    <source>
        <dbReference type="ARBA" id="ARBA00022692"/>
    </source>
</evidence>
<dbReference type="PIRSF" id="PIRSF001296">
    <property type="entry name" value="K_ATPase_KdpC"/>
    <property type="match status" value="1"/>
</dbReference>
<dbReference type="HAMAP" id="MF_00276">
    <property type="entry name" value="KdpC"/>
    <property type="match status" value="1"/>
</dbReference>
<evidence type="ECO:0000256" key="5">
    <source>
        <dbReference type="ARBA" id="ARBA00022741"/>
    </source>
</evidence>
<dbReference type="InterPro" id="IPR003820">
    <property type="entry name" value="KdpC"/>
</dbReference>
<name>A0A645ERV3_9ZZZZ</name>
<keyword evidence="8" id="KW-1133">Transmembrane helix</keyword>
<keyword evidence="7" id="KW-0630">Potassium</keyword>
<protein>
    <submittedName>
        <fullName evidence="11">Potassium-transporting ATPase KdpC subunit</fullName>
    </submittedName>
</protein>